<dbReference type="InterPro" id="IPR025662">
    <property type="entry name" value="Sigma_54_int_dom_ATP-bd_1"/>
</dbReference>
<dbReference type="PROSITE" id="PS00676">
    <property type="entry name" value="SIGMA54_INTERACT_2"/>
    <property type="match status" value="1"/>
</dbReference>
<dbReference type="InterPro" id="IPR003593">
    <property type="entry name" value="AAA+_ATPase"/>
</dbReference>
<dbReference type="Gene3D" id="1.25.40.10">
    <property type="entry name" value="Tetratricopeptide repeat domain"/>
    <property type="match status" value="1"/>
</dbReference>
<comment type="caution">
    <text evidence="7">The sequence shown here is derived from an EMBL/GenBank/DDBJ whole genome shotgun (WGS) entry which is preliminary data.</text>
</comment>
<dbReference type="AlphaFoldDB" id="A0A7C2P022"/>
<dbReference type="SUPFAM" id="SSF48452">
    <property type="entry name" value="TPR-like"/>
    <property type="match status" value="1"/>
</dbReference>
<dbReference type="GO" id="GO:0043565">
    <property type="term" value="F:sequence-specific DNA binding"/>
    <property type="evidence" value="ECO:0007669"/>
    <property type="project" value="InterPro"/>
</dbReference>
<dbReference type="PROSITE" id="PS00688">
    <property type="entry name" value="SIGMA54_INTERACT_3"/>
    <property type="match status" value="1"/>
</dbReference>
<dbReference type="Pfam" id="PF02954">
    <property type="entry name" value="HTH_8"/>
    <property type="match status" value="1"/>
</dbReference>
<dbReference type="EMBL" id="DSOL01000050">
    <property type="protein sequence ID" value="HEN27413.1"/>
    <property type="molecule type" value="Genomic_DNA"/>
</dbReference>
<dbReference type="Gene3D" id="3.40.50.300">
    <property type="entry name" value="P-loop containing nucleotide triphosphate hydrolases"/>
    <property type="match status" value="1"/>
</dbReference>
<dbReference type="SUPFAM" id="SSF46689">
    <property type="entry name" value="Homeodomain-like"/>
    <property type="match status" value="1"/>
</dbReference>
<name>A0A7C2P022_UNCW3</name>
<gene>
    <name evidence="7" type="ORF">ENQ77_01855</name>
</gene>
<dbReference type="PANTHER" id="PTHR32071">
    <property type="entry name" value="TRANSCRIPTIONAL REGULATORY PROTEIN"/>
    <property type="match status" value="1"/>
</dbReference>
<proteinExistence type="predicted"/>
<dbReference type="Pfam" id="PF00158">
    <property type="entry name" value="Sigma54_activat"/>
    <property type="match status" value="1"/>
</dbReference>
<dbReference type="InterPro" id="IPR002078">
    <property type="entry name" value="Sigma_54_int"/>
</dbReference>
<sequence>MEKFKRRGFVLERKDLGRGVYAIKDSLRWREAKDLLSSEEFSLFVERLTNFYEQKDKRDEETKIILAELYKYTSINLERLEIIKEVADLFNKGPNKLKAVEYYDCIIKYFEKKEPSTEKETELFLESIIAKTFTLMHRMAAQEQIDLLKKAKDIAEKNNLFEKLALISLRLARAYQDLGFYQESSKFIEKFIRFSKYIEDIKRIKLASHCLSEYYVWKGRFKEAISCYEKLIGNIEEFEDDENALMATQLIGFTHVLCGRVSRGLGMIEAVMNKARSLGYEQVVNYCHQAFAISFLTLQKIEEAKPHVEVLLSFPEEVLGDILYWAVLIHKAYILCLEGDLESSFSLLKKAMEFQFKKNRIFTPYPWLFETVRILESKGFWDQDINLERMIQRFMELDDVYIRGVVLRYRGLKFLENGDERALGCLLSSERYLRYAGAEVELAKTRLWLGKYYLVKNEVKKSKPYLEKAWEVFSTVKSSLFPPELISLVSPQQHAQAIINRIIKLTENLGSGKDALSFLEEVLNTAMDITLAMRGSILRNIQEDLAIIVSRNVDPETFLTGGFKTYLMEAILKGAEVVKGAKESEKGPFLIIPIKISGKSWGCLYLEGRIDNEDFSPDIVPFVKMLCVQAALVLNALTLQEEFEKQQEILSPEFPEDEISIIGESPAIKRVIEQIKQVAPTDATVLILGETGVGKELVARTIHAKSTRRNGPFIAVNLAAIPQELIASELFGHERGAFTGAYERQKGLLELADGGTVFFDEIGDLPLAIQVKLLRVLEEGVFTRLGSAKPIKSDFRIIAATNKNLEEEVKKGTFRQDLFYRLNVFPIYIPPLRERKEDIIPLAFYFLKKFSEKYGKKIRNISNSELSKLLNYHWPGNVRELKHVIERAVISSSGSTINFVFDISLNKTQAESKEVVKTLAEIEKEHIEKVLSLTGWRVSGPKGAANLLGVKPSTLRFRMKKLGITRPCV</sequence>
<evidence type="ECO:0000256" key="2">
    <source>
        <dbReference type="ARBA" id="ARBA00022840"/>
    </source>
</evidence>
<dbReference type="CDD" id="cd00009">
    <property type="entry name" value="AAA"/>
    <property type="match status" value="1"/>
</dbReference>
<dbReference type="Pfam" id="PF25601">
    <property type="entry name" value="AAA_lid_14"/>
    <property type="match status" value="1"/>
</dbReference>
<dbReference type="PROSITE" id="PS50045">
    <property type="entry name" value="SIGMA54_INTERACT_4"/>
    <property type="match status" value="1"/>
</dbReference>
<dbReference type="InterPro" id="IPR002197">
    <property type="entry name" value="HTH_Fis"/>
</dbReference>
<dbReference type="SUPFAM" id="SSF52540">
    <property type="entry name" value="P-loop containing nucleoside triphosphate hydrolases"/>
    <property type="match status" value="1"/>
</dbReference>
<dbReference type="Gene3D" id="3.30.450.40">
    <property type="match status" value="1"/>
</dbReference>
<dbReference type="GO" id="GO:0006355">
    <property type="term" value="P:regulation of DNA-templated transcription"/>
    <property type="evidence" value="ECO:0007669"/>
    <property type="project" value="InterPro"/>
</dbReference>
<dbReference type="InterPro" id="IPR025943">
    <property type="entry name" value="Sigma_54_int_dom_ATP-bd_2"/>
</dbReference>
<dbReference type="InterPro" id="IPR027417">
    <property type="entry name" value="P-loop_NTPase"/>
</dbReference>
<keyword evidence="2" id="KW-0067">ATP-binding</keyword>
<organism evidence="7">
    <name type="scientific">candidate division WOR-3 bacterium</name>
    <dbReference type="NCBI Taxonomy" id="2052148"/>
    <lineage>
        <taxon>Bacteria</taxon>
        <taxon>Bacteria division WOR-3</taxon>
    </lineage>
</organism>
<feature type="domain" description="Sigma-54 factor interaction" evidence="6">
    <location>
        <begin position="661"/>
        <end position="890"/>
    </location>
</feature>
<reference evidence="7" key="1">
    <citation type="journal article" date="2020" name="mSystems">
        <title>Genome- and Community-Level Interaction Insights into Carbon Utilization and Element Cycling Functions of Hydrothermarchaeota in Hydrothermal Sediment.</title>
        <authorList>
            <person name="Zhou Z."/>
            <person name="Liu Y."/>
            <person name="Xu W."/>
            <person name="Pan J."/>
            <person name="Luo Z.H."/>
            <person name="Li M."/>
        </authorList>
    </citation>
    <scope>NUCLEOTIDE SEQUENCE [LARGE SCALE GENOMIC DNA]</scope>
    <source>
        <strain evidence="7">SpSt-34</strain>
    </source>
</reference>
<dbReference type="InterPro" id="IPR058031">
    <property type="entry name" value="AAA_lid_NorR"/>
</dbReference>
<dbReference type="InterPro" id="IPR029016">
    <property type="entry name" value="GAF-like_dom_sf"/>
</dbReference>
<protein>
    <recommendedName>
        <fullName evidence="6">Sigma-54 factor interaction domain-containing protein</fullName>
    </recommendedName>
</protein>
<accession>A0A7C2P022</accession>
<evidence type="ECO:0000256" key="5">
    <source>
        <dbReference type="ARBA" id="ARBA00023163"/>
    </source>
</evidence>
<dbReference type="Gene3D" id="1.10.10.60">
    <property type="entry name" value="Homeodomain-like"/>
    <property type="match status" value="1"/>
</dbReference>
<dbReference type="FunFam" id="3.40.50.300:FF:000006">
    <property type="entry name" value="DNA-binding transcriptional regulator NtrC"/>
    <property type="match status" value="1"/>
</dbReference>
<dbReference type="SUPFAM" id="SSF55781">
    <property type="entry name" value="GAF domain-like"/>
    <property type="match status" value="1"/>
</dbReference>
<evidence type="ECO:0000256" key="3">
    <source>
        <dbReference type="ARBA" id="ARBA00023015"/>
    </source>
</evidence>
<keyword evidence="4" id="KW-0238">DNA-binding</keyword>
<keyword evidence="3" id="KW-0805">Transcription regulation</keyword>
<evidence type="ECO:0000256" key="1">
    <source>
        <dbReference type="ARBA" id="ARBA00022741"/>
    </source>
</evidence>
<evidence type="ECO:0000259" key="6">
    <source>
        <dbReference type="PROSITE" id="PS50045"/>
    </source>
</evidence>
<evidence type="ECO:0000256" key="4">
    <source>
        <dbReference type="ARBA" id="ARBA00023125"/>
    </source>
</evidence>
<dbReference type="InterPro" id="IPR009057">
    <property type="entry name" value="Homeodomain-like_sf"/>
</dbReference>
<dbReference type="InterPro" id="IPR025944">
    <property type="entry name" value="Sigma_54_int_dom_CS"/>
</dbReference>
<keyword evidence="5" id="KW-0804">Transcription</keyword>
<dbReference type="SMART" id="SM00382">
    <property type="entry name" value="AAA"/>
    <property type="match status" value="1"/>
</dbReference>
<dbReference type="PROSITE" id="PS00675">
    <property type="entry name" value="SIGMA54_INTERACT_1"/>
    <property type="match status" value="1"/>
</dbReference>
<dbReference type="Gene3D" id="1.10.8.60">
    <property type="match status" value="1"/>
</dbReference>
<dbReference type="InterPro" id="IPR011990">
    <property type="entry name" value="TPR-like_helical_dom_sf"/>
</dbReference>
<evidence type="ECO:0000313" key="7">
    <source>
        <dbReference type="EMBL" id="HEN27413.1"/>
    </source>
</evidence>
<keyword evidence="1" id="KW-0547">Nucleotide-binding</keyword>
<dbReference type="GO" id="GO:0005524">
    <property type="term" value="F:ATP binding"/>
    <property type="evidence" value="ECO:0007669"/>
    <property type="project" value="UniProtKB-KW"/>
</dbReference>